<dbReference type="Gene3D" id="3.40.50.300">
    <property type="entry name" value="P-loop containing nucleotide triphosphate hydrolases"/>
    <property type="match status" value="2"/>
</dbReference>
<dbReference type="CDD" id="cd18787">
    <property type="entry name" value="SF2_C_DEAD"/>
    <property type="match status" value="1"/>
</dbReference>
<dbReference type="EMBL" id="LGRX02029149">
    <property type="protein sequence ID" value="KAK3247191.1"/>
    <property type="molecule type" value="Genomic_DNA"/>
</dbReference>
<evidence type="ECO:0000256" key="3">
    <source>
        <dbReference type="ARBA" id="ARBA00022840"/>
    </source>
</evidence>
<comment type="similarity">
    <text evidence="5">Belongs to the DEAD box helicase family.</text>
</comment>
<gene>
    <name evidence="9" type="ORF">CYMTET_43302</name>
</gene>
<dbReference type="InterPro" id="IPR011545">
    <property type="entry name" value="DEAD/DEAH_box_helicase_dom"/>
</dbReference>
<evidence type="ECO:0000256" key="2">
    <source>
        <dbReference type="ARBA" id="ARBA00022801"/>
    </source>
</evidence>
<dbReference type="SUPFAM" id="SSF52540">
    <property type="entry name" value="P-loop containing nucleoside triphosphate hydrolases"/>
    <property type="match status" value="1"/>
</dbReference>
<feature type="domain" description="Helicase C-terminal" evidence="8">
    <location>
        <begin position="277"/>
        <end position="428"/>
    </location>
</feature>
<comment type="function">
    <text evidence="5">RNA helicase.</text>
</comment>
<keyword evidence="3 5" id="KW-0067">ATP-binding</keyword>
<comment type="caution">
    <text evidence="9">The sequence shown here is derived from an EMBL/GenBank/DDBJ whole genome shotgun (WGS) entry which is preliminary data.</text>
</comment>
<evidence type="ECO:0000256" key="6">
    <source>
        <dbReference type="SAM" id="MobiDB-lite"/>
    </source>
</evidence>
<dbReference type="SMART" id="SM00490">
    <property type="entry name" value="HELICc"/>
    <property type="match status" value="1"/>
</dbReference>
<protein>
    <recommendedName>
        <fullName evidence="5">ATP-dependent RNA helicase</fullName>
        <ecNumber evidence="5">3.6.4.13</ecNumber>
    </recommendedName>
</protein>
<sequence>MVKRGRKQSSQAQPEEEQRTAKQIKQDVKPGGSGGDSSLFSSLPISELTHKAIREIFEYQRMSPVQHETVAPLLKGHDLLAKAKTGTGKTLAFLIPTIEKLCSAGRPHPLAIRAVVLSPSRELAMQIADEAEKLLTFHKLNVVVLVGGVKITRDYKSLEKPADIVVATPGRLQDHLQNTPGFRERLSSVETLVLDEGDQLLDQGFRAEIDRIIQQLPKNRQSLCFSATVPDSLGAVLSVALRPDFKTINCVGEEDTDTHARIDQAYAIVDMSQHTLGLYSIIKKEMSENPTDYKVICFLPTARQTQFFAEALNFAGVKALEIHSRKSQSNRTRVSDEFRAASCGVLLSSDVSARGVDYPDVSMVIQLGCPSTREQYVHRLGRTGRAGKNGKGLLMLGPWEAGFQRQDLKDLPLDEATSTVHAAILEFGDETSMARSVSRVNEDTRTQTYQAWLGYYNSSLRRWKWNKDKLVAMGNQMSSEVLLLDEPPALLAKTVGKMGLTGVAGLKVERGGGGGEDHQGRCGRGGEGAGKGEAVARAEAVVRKRRWQG</sequence>
<feature type="region of interest" description="Disordered" evidence="6">
    <location>
        <begin position="1"/>
        <end position="41"/>
    </location>
</feature>
<dbReference type="InterPro" id="IPR001650">
    <property type="entry name" value="Helicase_C-like"/>
</dbReference>
<keyword evidence="1 5" id="KW-0547">Nucleotide-binding</keyword>
<proteinExistence type="inferred from homology"/>
<dbReference type="Pfam" id="PF00270">
    <property type="entry name" value="DEAD"/>
    <property type="match status" value="1"/>
</dbReference>
<dbReference type="PANTHER" id="PTHR24031">
    <property type="entry name" value="RNA HELICASE"/>
    <property type="match status" value="1"/>
</dbReference>
<evidence type="ECO:0000313" key="9">
    <source>
        <dbReference type="EMBL" id="KAK3247191.1"/>
    </source>
</evidence>
<reference evidence="9 10" key="1">
    <citation type="journal article" date="2015" name="Genome Biol. Evol.">
        <title>Comparative Genomics of a Bacterivorous Green Alga Reveals Evolutionary Causalities and Consequences of Phago-Mixotrophic Mode of Nutrition.</title>
        <authorList>
            <person name="Burns J.A."/>
            <person name="Paasch A."/>
            <person name="Narechania A."/>
            <person name="Kim E."/>
        </authorList>
    </citation>
    <scope>NUCLEOTIDE SEQUENCE [LARGE SCALE GENOMIC DNA]</scope>
    <source>
        <strain evidence="9 10">PLY_AMNH</strain>
    </source>
</reference>
<feature type="region of interest" description="Disordered" evidence="6">
    <location>
        <begin position="510"/>
        <end position="535"/>
    </location>
</feature>
<dbReference type="GO" id="GO:0005524">
    <property type="term" value="F:ATP binding"/>
    <property type="evidence" value="ECO:0007669"/>
    <property type="project" value="UniProtKB-UniRule"/>
</dbReference>
<dbReference type="GO" id="GO:0003724">
    <property type="term" value="F:RNA helicase activity"/>
    <property type="evidence" value="ECO:0007669"/>
    <property type="project" value="UniProtKB-EC"/>
</dbReference>
<evidence type="ECO:0000259" key="7">
    <source>
        <dbReference type="PROSITE" id="PS51192"/>
    </source>
</evidence>
<feature type="compositionally biased region" description="Basic and acidic residues" evidence="6">
    <location>
        <begin position="16"/>
        <end position="28"/>
    </location>
</feature>
<name>A0AAE0F043_9CHLO</name>
<comment type="domain">
    <text evidence="5">The Q motif is unique to and characteristic of the DEAD box family of RNA helicases and controls ATP binding and hydrolysis.</text>
</comment>
<evidence type="ECO:0000256" key="1">
    <source>
        <dbReference type="ARBA" id="ARBA00022741"/>
    </source>
</evidence>
<dbReference type="Pfam" id="PF00271">
    <property type="entry name" value="Helicase_C"/>
    <property type="match status" value="1"/>
</dbReference>
<dbReference type="InterPro" id="IPR027417">
    <property type="entry name" value="P-loop_NTPase"/>
</dbReference>
<organism evidence="9 10">
    <name type="scientific">Cymbomonas tetramitiformis</name>
    <dbReference type="NCBI Taxonomy" id="36881"/>
    <lineage>
        <taxon>Eukaryota</taxon>
        <taxon>Viridiplantae</taxon>
        <taxon>Chlorophyta</taxon>
        <taxon>Pyramimonadophyceae</taxon>
        <taxon>Pyramimonadales</taxon>
        <taxon>Pyramimonadaceae</taxon>
        <taxon>Cymbomonas</taxon>
    </lineage>
</organism>
<dbReference type="GO" id="GO:0016787">
    <property type="term" value="F:hydrolase activity"/>
    <property type="evidence" value="ECO:0007669"/>
    <property type="project" value="UniProtKB-KW"/>
</dbReference>
<keyword evidence="4 5" id="KW-0694">RNA-binding</keyword>
<dbReference type="InterPro" id="IPR014001">
    <property type="entry name" value="Helicase_ATP-bd"/>
</dbReference>
<evidence type="ECO:0000256" key="5">
    <source>
        <dbReference type="RuleBase" id="RU365068"/>
    </source>
</evidence>
<keyword evidence="5" id="KW-0347">Helicase</keyword>
<dbReference type="SMART" id="SM00487">
    <property type="entry name" value="DEXDc"/>
    <property type="match status" value="1"/>
</dbReference>
<keyword evidence="2 5" id="KW-0378">Hydrolase</keyword>
<feature type="compositionally biased region" description="Basic and acidic residues" evidence="6">
    <location>
        <begin position="510"/>
        <end position="520"/>
    </location>
</feature>
<feature type="compositionally biased region" description="Gly residues" evidence="6">
    <location>
        <begin position="522"/>
        <end position="531"/>
    </location>
</feature>
<evidence type="ECO:0000256" key="4">
    <source>
        <dbReference type="ARBA" id="ARBA00022884"/>
    </source>
</evidence>
<dbReference type="PROSITE" id="PS51192">
    <property type="entry name" value="HELICASE_ATP_BIND_1"/>
    <property type="match status" value="1"/>
</dbReference>
<evidence type="ECO:0000313" key="10">
    <source>
        <dbReference type="Proteomes" id="UP001190700"/>
    </source>
</evidence>
<dbReference type="AlphaFoldDB" id="A0AAE0F043"/>
<dbReference type="GO" id="GO:0003723">
    <property type="term" value="F:RNA binding"/>
    <property type="evidence" value="ECO:0007669"/>
    <property type="project" value="UniProtKB-UniRule"/>
</dbReference>
<keyword evidence="10" id="KW-1185">Reference proteome</keyword>
<evidence type="ECO:0000259" key="8">
    <source>
        <dbReference type="PROSITE" id="PS51194"/>
    </source>
</evidence>
<dbReference type="EC" id="3.6.4.13" evidence="5"/>
<feature type="domain" description="Helicase ATP-binding" evidence="7">
    <location>
        <begin position="70"/>
        <end position="247"/>
    </location>
</feature>
<dbReference type="Proteomes" id="UP001190700">
    <property type="component" value="Unassembled WGS sequence"/>
</dbReference>
<dbReference type="PROSITE" id="PS51194">
    <property type="entry name" value="HELICASE_CTER"/>
    <property type="match status" value="1"/>
</dbReference>
<accession>A0AAE0F043</accession>
<comment type="catalytic activity">
    <reaction evidence="5">
        <text>ATP + H2O = ADP + phosphate + H(+)</text>
        <dbReference type="Rhea" id="RHEA:13065"/>
        <dbReference type="ChEBI" id="CHEBI:15377"/>
        <dbReference type="ChEBI" id="CHEBI:15378"/>
        <dbReference type="ChEBI" id="CHEBI:30616"/>
        <dbReference type="ChEBI" id="CHEBI:43474"/>
        <dbReference type="ChEBI" id="CHEBI:456216"/>
        <dbReference type="EC" id="3.6.4.13"/>
    </reaction>
</comment>